<name>A0A3B1B4S7_9ZZZZ</name>
<sequence>MILFEIKTVLRALFFLLMSMIFTPVSLAAVLPVDRADALYHSYNGGGVQVTGPSILVRKSIGKSVSASANYYVDAISSASIDVVTTASPYEEERVEGSVGVDYLHADTIMGISYTSSSENDYEAKTLALNLSQELFGNMMTVSMGYAQGNDIVGKTGDDRFAEDVNRQQFRLGLSQILTKNMLLGLGFETVTDEGYLNNPYRSVRYLDSSNGNGYSYEPEKYPRTRTSNAAAIRLLYHLPIHASIHGEYRYFNDSWGITASHIQLGYTHAWRGNWIFDLKYRAYTQTRADFYADLFPFSQSQNFYGRDKEISAFDSQTIGFGVSYDIAHNWYAIDRASVNFKFDYIFFDYKDFRDLRDSSSTVGNEPLYNFSANVLQLYFSLWY</sequence>
<dbReference type="Pfam" id="PF12094">
    <property type="entry name" value="DUF3570"/>
    <property type="match status" value="1"/>
</dbReference>
<reference evidence="1" key="1">
    <citation type="submission" date="2018-06" db="EMBL/GenBank/DDBJ databases">
        <authorList>
            <person name="Zhirakovskaya E."/>
        </authorList>
    </citation>
    <scope>NUCLEOTIDE SEQUENCE</scope>
</reference>
<protein>
    <recommendedName>
        <fullName evidence="2">DUF3570 domain-containing protein</fullName>
    </recommendedName>
</protein>
<accession>A0A3B1B4S7</accession>
<organism evidence="1">
    <name type="scientific">hydrothermal vent metagenome</name>
    <dbReference type="NCBI Taxonomy" id="652676"/>
    <lineage>
        <taxon>unclassified sequences</taxon>
        <taxon>metagenomes</taxon>
        <taxon>ecological metagenomes</taxon>
    </lineage>
</organism>
<dbReference type="AlphaFoldDB" id="A0A3B1B4S7"/>
<dbReference type="SUPFAM" id="SSF56935">
    <property type="entry name" value="Porins"/>
    <property type="match status" value="1"/>
</dbReference>
<evidence type="ECO:0000313" key="1">
    <source>
        <dbReference type="EMBL" id="VAX07024.1"/>
    </source>
</evidence>
<evidence type="ECO:0008006" key="2">
    <source>
        <dbReference type="Google" id="ProtNLM"/>
    </source>
</evidence>
<dbReference type="EMBL" id="UOFY01000012">
    <property type="protein sequence ID" value="VAX07024.1"/>
    <property type="molecule type" value="Genomic_DNA"/>
</dbReference>
<dbReference type="InterPro" id="IPR021953">
    <property type="entry name" value="DUF3570"/>
</dbReference>
<proteinExistence type="predicted"/>
<gene>
    <name evidence="1" type="ORF">MNBD_GAMMA25-741</name>
</gene>